<comment type="caution">
    <text evidence="7">Lacks conserved residue(s) required for the propagation of feature annotation.</text>
</comment>
<evidence type="ECO:0000256" key="4">
    <source>
        <dbReference type="ARBA" id="ARBA00011989"/>
    </source>
</evidence>
<name>A0A3D3R774_9PLAN</name>
<organism evidence="9 10">
    <name type="scientific">Gimesia maris</name>
    <dbReference type="NCBI Taxonomy" id="122"/>
    <lineage>
        <taxon>Bacteria</taxon>
        <taxon>Pseudomonadati</taxon>
        <taxon>Planctomycetota</taxon>
        <taxon>Planctomycetia</taxon>
        <taxon>Planctomycetales</taxon>
        <taxon>Planctomycetaceae</taxon>
        <taxon>Gimesia</taxon>
    </lineage>
</organism>
<evidence type="ECO:0000259" key="8">
    <source>
        <dbReference type="Pfam" id="PF16363"/>
    </source>
</evidence>
<evidence type="ECO:0000313" key="10">
    <source>
        <dbReference type="Proteomes" id="UP000263642"/>
    </source>
</evidence>
<evidence type="ECO:0000256" key="1">
    <source>
        <dbReference type="ARBA" id="ARBA00000188"/>
    </source>
</evidence>
<dbReference type="RefSeq" id="WP_154933003.1">
    <property type="nucleotide sequence ID" value="NZ_CAXBMG010000039.1"/>
</dbReference>
<evidence type="ECO:0000256" key="7">
    <source>
        <dbReference type="HAMAP-Rule" id="MF_00955"/>
    </source>
</evidence>
<comment type="catalytic activity">
    <reaction evidence="1 7">
        <text>GDP-alpha-D-mannose = GDP-4-dehydro-alpha-D-rhamnose + H2O</text>
        <dbReference type="Rhea" id="RHEA:23820"/>
        <dbReference type="ChEBI" id="CHEBI:15377"/>
        <dbReference type="ChEBI" id="CHEBI:57527"/>
        <dbReference type="ChEBI" id="CHEBI:57964"/>
        <dbReference type="EC" id="4.2.1.47"/>
    </reaction>
</comment>
<evidence type="ECO:0000256" key="6">
    <source>
        <dbReference type="ARBA" id="ARBA00059383"/>
    </source>
</evidence>
<dbReference type="EC" id="4.2.1.47" evidence="4 7"/>
<keyword evidence="7" id="KW-0521">NADP</keyword>
<dbReference type="FunFam" id="3.40.50.720:FF:000924">
    <property type="entry name" value="GDP-mannose 4,6 dehydratase"/>
    <property type="match status" value="1"/>
</dbReference>
<gene>
    <name evidence="7 9" type="primary">gmd</name>
    <name evidence="9" type="ORF">DIT97_15880</name>
</gene>
<proteinExistence type="inferred from homology"/>
<dbReference type="Gene3D" id="3.90.25.10">
    <property type="entry name" value="UDP-galactose 4-epimerase, domain 1"/>
    <property type="match status" value="2"/>
</dbReference>
<dbReference type="NCBIfam" id="TIGR01472">
    <property type="entry name" value="gmd"/>
    <property type="match status" value="1"/>
</dbReference>
<comment type="similarity">
    <text evidence="3 7">Belongs to the NAD(P)-dependent epimerase/dehydratase family. GDP-mannose 4,6-dehydratase subfamily.</text>
</comment>
<dbReference type="Proteomes" id="UP000263642">
    <property type="component" value="Unassembled WGS sequence"/>
</dbReference>
<evidence type="ECO:0000313" key="9">
    <source>
        <dbReference type="EMBL" id="HCO24436.1"/>
    </source>
</evidence>
<accession>A0A3D3R774</accession>
<dbReference type="InterPro" id="IPR006368">
    <property type="entry name" value="GDP_Man_deHydtase"/>
</dbReference>
<evidence type="ECO:0000256" key="5">
    <source>
        <dbReference type="ARBA" id="ARBA00023239"/>
    </source>
</evidence>
<comment type="function">
    <text evidence="6 7">Catalyzes the conversion of GDP-D-mannose to GDP-4-dehydro-6-deoxy-D-mannose.</text>
</comment>
<reference evidence="9 10" key="1">
    <citation type="journal article" date="2018" name="Nat. Biotechnol.">
        <title>A standardized bacterial taxonomy based on genome phylogeny substantially revises the tree of life.</title>
        <authorList>
            <person name="Parks D.H."/>
            <person name="Chuvochina M."/>
            <person name="Waite D.W."/>
            <person name="Rinke C."/>
            <person name="Skarshewski A."/>
            <person name="Chaumeil P.A."/>
            <person name="Hugenholtz P."/>
        </authorList>
    </citation>
    <scope>NUCLEOTIDE SEQUENCE [LARGE SCALE GENOMIC DNA]</scope>
    <source>
        <strain evidence="9">UBA9375</strain>
    </source>
</reference>
<dbReference type="HAMAP" id="MF_00955">
    <property type="entry name" value="GDP_Man_dehydratase"/>
    <property type="match status" value="1"/>
</dbReference>
<feature type="domain" description="NAD(P)-binding" evidence="8">
    <location>
        <begin position="6"/>
        <end position="308"/>
    </location>
</feature>
<dbReference type="CDD" id="cd05260">
    <property type="entry name" value="GDP_MD_SDR_e"/>
    <property type="match status" value="1"/>
</dbReference>
<dbReference type="PANTHER" id="PTHR43715">
    <property type="entry name" value="GDP-MANNOSE 4,6-DEHYDRATASE"/>
    <property type="match status" value="1"/>
</dbReference>
<sequence>MKRVALITGINGQDGYYLSRFLKGKDYEVHGITSCSKPGIGEPPENCYYCDFADGSNLNEIMDKVKPDEVYHLAAQSHVRLSFDIPVYTAEVTGVGTLRLLDAIRYFEQQKGKQVRFYQASSSEMFGKVVESPQSETTPFHPRSPYACAKVFSYWQTINYRESYGMFACNGILFNHESPRRGEAFVTRKITQAVARIKLGLQDKLFLGNIDAKRDWGFAGDYVEAMWLILQQEKPDDFVIGTGETHSVREFLEAAFGAVELDWKKYVEIDPQFYRPAEVELLCADPTKAREKLKWEPKVSFEELARMMVEADLKRTQQEKILNESAG</sequence>
<dbReference type="Pfam" id="PF16363">
    <property type="entry name" value="GDP_Man_Dehyd"/>
    <property type="match status" value="1"/>
</dbReference>
<keyword evidence="5 7" id="KW-0456">Lyase</keyword>
<comment type="cofactor">
    <cofactor evidence="2 7">
        <name>NADP(+)</name>
        <dbReference type="ChEBI" id="CHEBI:58349"/>
    </cofactor>
</comment>
<dbReference type="GO" id="GO:0070401">
    <property type="term" value="F:NADP+ binding"/>
    <property type="evidence" value="ECO:0007669"/>
    <property type="project" value="UniProtKB-UniRule"/>
</dbReference>
<evidence type="ECO:0000256" key="3">
    <source>
        <dbReference type="ARBA" id="ARBA00009263"/>
    </source>
</evidence>
<dbReference type="GO" id="GO:0008446">
    <property type="term" value="F:GDP-mannose 4,6-dehydratase activity"/>
    <property type="evidence" value="ECO:0007669"/>
    <property type="project" value="UniProtKB-UniRule"/>
</dbReference>
<dbReference type="InterPro" id="IPR036291">
    <property type="entry name" value="NAD(P)-bd_dom_sf"/>
</dbReference>
<dbReference type="SUPFAM" id="SSF51735">
    <property type="entry name" value="NAD(P)-binding Rossmann-fold domains"/>
    <property type="match status" value="1"/>
</dbReference>
<protein>
    <recommendedName>
        <fullName evidence="4 7">GDP-mannose 4,6-dehydratase</fullName>
        <ecNumber evidence="4 7">4.2.1.47</ecNumber>
    </recommendedName>
    <alternativeName>
        <fullName evidence="7">GDP-D-mannose dehydratase</fullName>
    </alternativeName>
</protein>
<dbReference type="AlphaFoldDB" id="A0A3D3R774"/>
<comment type="caution">
    <text evidence="9">The sequence shown here is derived from an EMBL/GenBank/DDBJ whole genome shotgun (WGS) entry which is preliminary data.</text>
</comment>
<dbReference type="GO" id="GO:0042351">
    <property type="term" value="P:'de novo' GDP-L-fucose biosynthetic process"/>
    <property type="evidence" value="ECO:0007669"/>
    <property type="project" value="TreeGrafter"/>
</dbReference>
<evidence type="ECO:0000256" key="2">
    <source>
        <dbReference type="ARBA" id="ARBA00001937"/>
    </source>
</evidence>
<dbReference type="PANTHER" id="PTHR43715:SF1">
    <property type="entry name" value="GDP-MANNOSE 4,6 DEHYDRATASE"/>
    <property type="match status" value="1"/>
</dbReference>
<dbReference type="Gene3D" id="3.40.50.720">
    <property type="entry name" value="NAD(P)-binding Rossmann-like Domain"/>
    <property type="match status" value="2"/>
</dbReference>
<dbReference type="EMBL" id="DQAY01000094">
    <property type="protein sequence ID" value="HCO24436.1"/>
    <property type="molecule type" value="Genomic_DNA"/>
</dbReference>
<dbReference type="InterPro" id="IPR016040">
    <property type="entry name" value="NAD(P)-bd_dom"/>
</dbReference>